<organism evidence="2 3">
    <name type="scientific">Melipona bicolor</name>
    <dbReference type="NCBI Taxonomy" id="60889"/>
    <lineage>
        <taxon>Eukaryota</taxon>
        <taxon>Metazoa</taxon>
        <taxon>Ecdysozoa</taxon>
        <taxon>Arthropoda</taxon>
        <taxon>Hexapoda</taxon>
        <taxon>Insecta</taxon>
        <taxon>Pterygota</taxon>
        <taxon>Neoptera</taxon>
        <taxon>Endopterygota</taxon>
        <taxon>Hymenoptera</taxon>
        <taxon>Apocrita</taxon>
        <taxon>Aculeata</taxon>
        <taxon>Apoidea</taxon>
        <taxon>Anthophila</taxon>
        <taxon>Apidae</taxon>
        <taxon>Melipona</taxon>
    </lineage>
</organism>
<accession>A0AA40FW19</accession>
<feature type="region of interest" description="Disordered" evidence="1">
    <location>
        <begin position="37"/>
        <end position="65"/>
    </location>
</feature>
<comment type="caution">
    <text evidence="2">The sequence shown here is derived from an EMBL/GenBank/DDBJ whole genome shotgun (WGS) entry which is preliminary data.</text>
</comment>
<reference evidence="2" key="1">
    <citation type="submission" date="2021-10" db="EMBL/GenBank/DDBJ databases">
        <title>Melipona bicolor Genome sequencing and assembly.</title>
        <authorList>
            <person name="Araujo N.S."/>
            <person name="Arias M.C."/>
        </authorList>
    </citation>
    <scope>NUCLEOTIDE SEQUENCE</scope>
    <source>
        <strain evidence="2">USP_2M_L1-L4_2017</strain>
        <tissue evidence="2">Whole body</tissue>
    </source>
</reference>
<dbReference type="AlphaFoldDB" id="A0AA40FW19"/>
<gene>
    <name evidence="2" type="ORF">K0M31_004929</name>
</gene>
<evidence type="ECO:0000313" key="3">
    <source>
        <dbReference type="Proteomes" id="UP001177670"/>
    </source>
</evidence>
<name>A0AA40FW19_9HYME</name>
<dbReference type="Proteomes" id="UP001177670">
    <property type="component" value="Unassembled WGS sequence"/>
</dbReference>
<keyword evidence="3" id="KW-1185">Reference proteome</keyword>
<dbReference type="EMBL" id="JAHYIQ010000014">
    <property type="protein sequence ID" value="KAK1126301.1"/>
    <property type="molecule type" value="Genomic_DNA"/>
</dbReference>
<feature type="compositionally biased region" description="Basic and acidic residues" evidence="1">
    <location>
        <begin position="50"/>
        <end position="65"/>
    </location>
</feature>
<evidence type="ECO:0000313" key="2">
    <source>
        <dbReference type="EMBL" id="KAK1126301.1"/>
    </source>
</evidence>
<evidence type="ECO:0000256" key="1">
    <source>
        <dbReference type="SAM" id="MobiDB-lite"/>
    </source>
</evidence>
<sequence>MPYDSRQLVQIWLIGTPLYSDTVFALARNSLRAVKPRRRIKLHRKNRGTSSREREKKSGTGEEERSVFWRAPQQLLKNKRRRRNALMSEGWVQRSEGNEAEFFLAVSGTPLFPKEVERERKTRKRRAGWLTQRGTQRNLMKQTETGVNG</sequence>
<protein>
    <submittedName>
        <fullName evidence="2">Uncharacterized protein</fullName>
    </submittedName>
</protein>
<proteinExistence type="predicted"/>
<feature type="compositionally biased region" description="Basic residues" evidence="1">
    <location>
        <begin position="37"/>
        <end position="47"/>
    </location>
</feature>